<feature type="region of interest" description="Disordered" evidence="1">
    <location>
        <begin position="63"/>
        <end position="109"/>
    </location>
</feature>
<sequence>MSRKKGFKVKRSRRNLYKKRKSTGRKIFDGVLFVVILGAFVFVGYSVASPLIKFFGGNGGNSSVSEPAWTPPESLPETSDSNSQANTSDNTSGNSGGSDTTKDNTSSAPSEVTSAFATVAPDSALKSDAALNKFLASAKDGGYNTVVFTLKNTTGELLYKSSLKAVKDNTDVNKGSLTAAQIVKACKTAGITPVAAITTLYDRKTPYLFDNAGYIIADGNWSWLDAAADNGG</sequence>
<proteinExistence type="predicted"/>
<feature type="compositionally biased region" description="Low complexity" evidence="1">
    <location>
        <begin position="86"/>
        <end position="99"/>
    </location>
</feature>
<feature type="compositionally biased region" description="Polar residues" evidence="1">
    <location>
        <begin position="76"/>
        <end position="85"/>
    </location>
</feature>
<reference evidence="2" key="1">
    <citation type="submission" date="2012-11" db="EMBL/GenBank/DDBJ databases">
        <title>Dependencies among metagenomic species, viruses, plasmids and units of genetic variation.</title>
        <authorList>
            <person name="Nielsen H.B."/>
            <person name="Almeida M."/>
            <person name="Juncker A.S."/>
            <person name="Rasmussen S."/>
            <person name="Li J."/>
            <person name="Sunagawa S."/>
            <person name="Plichta D."/>
            <person name="Gautier L."/>
            <person name="Le Chatelier E."/>
            <person name="Peletier E."/>
            <person name="Bonde I."/>
            <person name="Nielsen T."/>
            <person name="Manichanh C."/>
            <person name="Arumugam M."/>
            <person name="Batto J."/>
            <person name="Santos M.B.Q.D."/>
            <person name="Blom N."/>
            <person name="Borruel N."/>
            <person name="Burgdorf K.S."/>
            <person name="Boumezbeur F."/>
            <person name="Casellas F."/>
            <person name="Dore J."/>
            <person name="Guarner F."/>
            <person name="Hansen T."/>
            <person name="Hildebrand F."/>
            <person name="Kaas R.S."/>
            <person name="Kennedy S."/>
            <person name="Kristiansen K."/>
            <person name="Kultima J.R."/>
            <person name="Leonard P."/>
            <person name="Levenez F."/>
            <person name="Lund O."/>
            <person name="Moumen B."/>
            <person name="Le Paslier D."/>
            <person name="Pons N."/>
            <person name="Pedersen O."/>
            <person name="Prifti E."/>
            <person name="Qin J."/>
            <person name="Raes J."/>
            <person name="Tap J."/>
            <person name="Tims S."/>
            <person name="Ussery D.W."/>
            <person name="Yamada T."/>
            <person name="MetaHit consortium"/>
            <person name="Renault P."/>
            <person name="Sicheritz-Ponten T."/>
            <person name="Bork P."/>
            <person name="Wang J."/>
            <person name="Brunak S."/>
            <person name="Ehrlich S.D."/>
        </authorList>
    </citation>
    <scope>NUCLEOTIDE SEQUENCE [LARGE SCALE GENOMIC DNA]</scope>
</reference>
<evidence type="ECO:0000313" key="3">
    <source>
        <dbReference type="Proteomes" id="UP000018142"/>
    </source>
</evidence>
<dbReference type="Proteomes" id="UP000018142">
    <property type="component" value="Unassembled WGS sequence"/>
</dbReference>
<gene>
    <name evidence="2" type="ORF">BN788_00284</name>
</gene>
<name>R6SNB3_9FIRM</name>
<comment type="caution">
    <text evidence="2">The sequence shown here is derived from an EMBL/GenBank/DDBJ whole genome shotgun (WGS) entry which is preliminary data.</text>
</comment>
<accession>R6SNB3</accession>
<evidence type="ECO:0008006" key="4">
    <source>
        <dbReference type="Google" id="ProtNLM"/>
    </source>
</evidence>
<dbReference type="AlphaFoldDB" id="R6SNB3"/>
<protein>
    <recommendedName>
        <fullName evidence="4">DUF4015 domain-containing protein</fullName>
    </recommendedName>
</protein>
<evidence type="ECO:0000256" key="1">
    <source>
        <dbReference type="SAM" id="MobiDB-lite"/>
    </source>
</evidence>
<evidence type="ECO:0000313" key="2">
    <source>
        <dbReference type="EMBL" id="CDC48067.1"/>
    </source>
</evidence>
<organism evidence="2 3">
    <name type="scientific">[Eubacterium] siraeum CAG:80</name>
    <dbReference type="NCBI Taxonomy" id="1263080"/>
    <lineage>
        <taxon>Bacteria</taxon>
        <taxon>Bacillati</taxon>
        <taxon>Bacillota</taxon>
        <taxon>Clostridia</taxon>
        <taxon>Eubacteriales</taxon>
        <taxon>Oscillospiraceae</taxon>
        <taxon>Oscillospiraceae incertae sedis</taxon>
    </lineage>
</organism>
<dbReference type="EMBL" id="CBFJ010000158">
    <property type="protein sequence ID" value="CDC48067.1"/>
    <property type="molecule type" value="Genomic_DNA"/>
</dbReference>